<evidence type="ECO:0000256" key="1">
    <source>
        <dbReference type="SAM" id="Phobius"/>
    </source>
</evidence>
<keyword evidence="1" id="KW-0812">Transmembrane</keyword>
<dbReference type="RefSeq" id="WP_089753964.1">
    <property type="nucleotide sequence ID" value="NZ_FOOG01000044.1"/>
</dbReference>
<protein>
    <submittedName>
        <fullName evidence="2">Uncharacterized membrane protein YhdT</fullName>
    </submittedName>
</protein>
<dbReference type="OrthoDB" id="1752893at2"/>
<evidence type="ECO:0000313" key="3">
    <source>
        <dbReference type="Proteomes" id="UP000198897"/>
    </source>
</evidence>
<dbReference type="Pfam" id="PF06196">
    <property type="entry name" value="DUF997"/>
    <property type="match status" value="1"/>
</dbReference>
<feature type="transmembrane region" description="Helical" evidence="1">
    <location>
        <begin position="59"/>
        <end position="82"/>
    </location>
</feature>
<dbReference type="PANTHER" id="PTHR39174">
    <property type="entry name" value="INNER MEMBRANE PROTEIN-RELATED"/>
    <property type="match status" value="1"/>
</dbReference>
<gene>
    <name evidence="2" type="ORF">SAMN05216353_1443</name>
</gene>
<dbReference type="Proteomes" id="UP000198897">
    <property type="component" value="Unassembled WGS sequence"/>
</dbReference>
<keyword evidence="1" id="KW-0472">Membrane</keyword>
<dbReference type="PANTHER" id="PTHR39174:SF1">
    <property type="entry name" value="INNER MEMBRANE PROTEIN"/>
    <property type="match status" value="1"/>
</dbReference>
<keyword evidence="3" id="KW-1185">Reference proteome</keyword>
<keyword evidence="1" id="KW-1133">Transmembrane helix</keyword>
<name>A0A1I2RVZ4_9BACI</name>
<sequence length="93" mass="10889">MRKTKRFEEDARYRVANREALIGVVLVMINFALWFGFAYGLGSKPVEEYSYIWGLPAWFFYSCIASTIVVVILVILAVKYLYKEVSFEEEDEE</sequence>
<dbReference type="AlphaFoldDB" id="A0A1I2RVZ4"/>
<feature type="transmembrane region" description="Helical" evidence="1">
    <location>
        <begin position="20"/>
        <end position="39"/>
    </location>
</feature>
<dbReference type="InterPro" id="IPR010398">
    <property type="entry name" value="DUF997"/>
</dbReference>
<reference evidence="3" key="1">
    <citation type="submission" date="2016-10" db="EMBL/GenBank/DDBJ databases">
        <authorList>
            <person name="Varghese N."/>
            <person name="Submissions S."/>
        </authorList>
    </citation>
    <scope>NUCLEOTIDE SEQUENCE [LARGE SCALE GENOMIC DNA]</scope>
    <source>
        <strain evidence="3">FP5</strain>
    </source>
</reference>
<dbReference type="EMBL" id="FOOG01000044">
    <property type="protein sequence ID" value="SFG44804.1"/>
    <property type="molecule type" value="Genomic_DNA"/>
</dbReference>
<evidence type="ECO:0000313" key="2">
    <source>
        <dbReference type="EMBL" id="SFG44804.1"/>
    </source>
</evidence>
<proteinExistence type="predicted"/>
<accession>A0A1I2RVZ4</accession>
<organism evidence="2 3">
    <name type="scientific">Halobacillus alkaliphilus</name>
    <dbReference type="NCBI Taxonomy" id="396056"/>
    <lineage>
        <taxon>Bacteria</taxon>
        <taxon>Bacillati</taxon>
        <taxon>Bacillota</taxon>
        <taxon>Bacilli</taxon>
        <taxon>Bacillales</taxon>
        <taxon>Bacillaceae</taxon>
        <taxon>Halobacillus</taxon>
    </lineage>
</organism>